<organism evidence="2 3">
    <name type="scientific">Acanthamoeba castellanii (strain ATCC 30010 / Neff)</name>
    <dbReference type="NCBI Taxonomy" id="1257118"/>
    <lineage>
        <taxon>Eukaryota</taxon>
        <taxon>Amoebozoa</taxon>
        <taxon>Discosea</taxon>
        <taxon>Longamoebia</taxon>
        <taxon>Centramoebida</taxon>
        <taxon>Acanthamoebidae</taxon>
        <taxon>Acanthamoeba</taxon>
    </lineage>
</organism>
<accession>L8HI22</accession>
<dbReference type="Gene3D" id="3.40.720.10">
    <property type="entry name" value="Alkaline Phosphatase, subunit A"/>
    <property type="match status" value="1"/>
</dbReference>
<evidence type="ECO:0000256" key="1">
    <source>
        <dbReference type="SAM" id="Phobius"/>
    </source>
</evidence>
<dbReference type="GO" id="GO:0016787">
    <property type="term" value="F:hydrolase activity"/>
    <property type="evidence" value="ECO:0007669"/>
    <property type="project" value="UniProtKB-ARBA"/>
</dbReference>
<keyword evidence="3" id="KW-1185">Reference proteome</keyword>
<dbReference type="EMBL" id="KB007805">
    <property type="protein sequence ID" value="ELR25224.1"/>
    <property type="molecule type" value="Genomic_DNA"/>
</dbReference>
<dbReference type="OrthoDB" id="415411at2759"/>
<proteinExistence type="predicted"/>
<gene>
    <name evidence="2" type="ORF">ACA1_289770</name>
</gene>
<dbReference type="AlphaFoldDB" id="L8HI22"/>
<dbReference type="Proteomes" id="UP000011083">
    <property type="component" value="Unassembled WGS sequence"/>
</dbReference>
<sequence>MGSRGAYATLGGAGDDDAELVQMVAQEESCTGRARAWCGLSGSQLDVESQRRRRWLMITTALFFLAAVLVLIGFVLVVWQYDGESPPEGLKTTVLLISIDGFRNEYLSRSDVEMPHIRSLIQQGVVLSNGLIASFPSKTVVTGLYPESHGIVSNTMYDPVFNATFSIRDSKQVTDGRWWGGEPLWVTAEKQGQRAGTYFWPGSEAKIKGYRPSYYVPYNGATPYESRVNQVLEWLDYGVDERPTFLTLYFEGVDTQGHYYGPNSAIEAADAALGKLISGLKERDMFDAIDIILVSDHGMTALSPERVIRLQDYINPATVRVINDGPVLMIIPNNLGDEQQLVNTLQNAHPNMSAYLKQDLPARFHYNDNRRITPIVGVMDLGWVALNSNAAPIKGDHGYDPESGVKIEKSFQNIEIYGLMARILGLTPAANNGTLAHVEAVLKQ</sequence>
<dbReference type="InterPro" id="IPR002591">
    <property type="entry name" value="Phosphodiest/P_Trfase"/>
</dbReference>
<evidence type="ECO:0000313" key="3">
    <source>
        <dbReference type="Proteomes" id="UP000011083"/>
    </source>
</evidence>
<reference evidence="2 3" key="1">
    <citation type="journal article" date="2013" name="Genome Biol.">
        <title>Genome of Acanthamoeba castellanii highlights extensive lateral gene transfer and early evolution of tyrosine kinase signaling.</title>
        <authorList>
            <person name="Clarke M."/>
            <person name="Lohan A.J."/>
            <person name="Liu B."/>
            <person name="Lagkouvardos I."/>
            <person name="Roy S."/>
            <person name="Zafar N."/>
            <person name="Bertelli C."/>
            <person name="Schilde C."/>
            <person name="Kianianmomeni A."/>
            <person name="Burglin T.R."/>
            <person name="Frech C."/>
            <person name="Turcotte B."/>
            <person name="Kopec K.O."/>
            <person name="Synnott J.M."/>
            <person name="Choo C."/>
            <person name="Paponov I."/>
            <person name="Finkler A."/>
            <person name="Soon Heng Tan C."/>
            <person name="Hutchins A.P."/>
            <person name="Weinmeier T."/>
            <person name="Rattei T."/>
            <person name="Chu J.S."/>
            <person name="Gimenez G."/>
            <person name="Irimia M."/>
            <person name="Rigden D.J."/>
            <person name="Fitzpatrick D.A."/>
            <person name="Lorenzo-Morales J."/>
            <person name="Bateman A."/>
            <person name="Chiu C.H."/>
            <person name="Tang P."/>
            <person name="Hegemann P."/>
            <person name="Fromm H."/>
            <person name="Raoult D."/>
            <person name="Greub G."/>
            <person name="Miranda-Saavedra D."/>
            <person name="Chen N."/>
            <person name="Nash P."/>
            <person name="Ginger M.L."/>
            <person name="Horn M."/>
            <person name="Schaap P."/>
            <person name="Caler L."/>
            <person name="Loftus B."/>
        </authorList>
    </citation>
    <scope>NUCLEOTIDE SEQUENCE [LARGE SCALE GENOMIC DNA]</scope>
    <source>
        <strain evidence="2 3">Neff</strain>
    </source>
</reference>
<dbReference type="KEGG" id="acan:ACA1_289770"/>
<keyword evidence="1" id="KW-1133">Transmembrane helix</keyword>
<dbReference type="RefSeq" id="XP_004367979.1">
    <property type="nucleotide sequence ID" value="XM_004367922.1"/>
</dbReference>
<dbReference type="PANTHER" id="PTHR10151">
    <property type="entry name" value="ECTONUCLEOTIDE PYROPHOSPHATASE/PHOSPHODIESTERASE"/>
    <property type="match status" value="1"/>
</dbReference>
<dbReference type="VEuPathDB" id="AmoebaDB:ACA1_289770"/>
<keyword evidence="1" id="KW-0472">Membrane</keyword>
<dbReference type="SUPFAM" id="SSF53649">
    <property type="entry name" value="Alkaline phosphatase-like"/>
    <property type="match status" value="1"/>
</dbReference>
<dbReference type="CDD" id="cd16018">
    <property type="entry name" value="Enpp"/>
    <property type="match status" value="1"/>
</dbReference>
<protein>
    <submittedName>
        <fullName evidence="2">Type I phosphodiesterase/nucleotide pyrophosphatase family protein</fullName>
    </submittedName>
</protein>
<dbReference type="OMA" id="IAHNYKN"/>
<name>L8HI22_ACACF</name>
<dbReference type="InterPro" id="IPR017850">
    <property type="entry name" value="Alkaline_phosphatase_core_sf"/>
</dbReference>
<dbReference type="STRING" id="1257118.L8HI22"/>
<dbReference type="GeneID" id="14926269"/>
<dbReference type="Pfam" id="PF01663">
    <property type="entry name" value="Phosphodiest"/>
    <property type="match status" value="1"/>
</dbReference>
<keyword evidence="1" id="KW-0812">Transmembrane</keyword>
<dbReference type="PANTHER" id="PTHR10151:SF120">
    <property type="entry name" value="BIS(5'-ADENOSYL)-TRIPHOSPHATASE"/>
    <property type="match status" value="1"/>
</dbReference>
<evidence type="ECO:0000313" key="2">
    <source>
        <dbReference type="EMBL" id="ELR25224.1"/>
    </source>
</evidence>
<dbReference type="Gene3D" id="3.30.1360.180">
    <property type="match status" value="1"/>
</dbReference>
<feature type="transmembrane region" description="Helical" evidence="1">
    <location>
        <begin position="55"/>
        <end position="79"/>
    </location>
</feature>